<dbReference type="PROSITE" id="PS51419">
    <property type="entry name" value="RAB"/>
    <property type="match status" value="1"/>
</dbReference>
<dbReference type="STRING" id="6205.A0A0R3X2M9"/>
<dbReference type="GO" id="GO:0032794">
    <property type="term" value="F:GTPase activating protein binding"/>
    <property type="evidence" value="ECO:0007669"/>
    <property type="project" value="TreeGrafter"/>
</dbReference>
<dbReference type="PANTHER" id="PTHR46152:SF3">
    <property type="entry name" value="NF-KAPPA-B INHIBITOR-INTERACTING RAS-LIKE PROTEIN"/>
    <property type="match status" value="1"/>
</dbReference>
<dbReference type="InterPro" id="IPR027417">
    <property type="entry name" value="P-loop_NTPase"/>
</dbReference>
<organism evidence="6">
    <name type="scientific">Hydatigena taeniaeformis</name>
    <name type="common">Feline tapeworm</name>
    <name type="synonym">Taenia taeniaeformis</name>
    <dbReference type="NCBI Taxonomy" id="6205"/>
    <lineage>
        <taxon>Eukaryota</taxon>
        <taxon>Metazoa</taxon>
        <taxon>Spiralia</taxon>
        <taxon>Lophotrochozoa</taxon>
        <taxon>Platyhelminthes</taxon>
        <taxon>Cestoda</taxon>
        <taxon>Eucestoda</taxon>
        <taxon>Cyclophyllidea</taxon>
        <taxon>Taeniidae</taxon>
        <taxon>Hydatigera</taxon>
    </lineage>
</organism>
<evidence type="ECO:0000256" key="3">
    <source>
        <dbReference type="ARBA" id="ARBA00023134"/>
    </source>
</evidence>
<reference evidence="6" key="1">
    <citation type="submission" date="2017-02" db="UniProtKB">
        <authorList>
            <consortium name="WormBaseParasite"/>
        </authorList>
    </citation>
    <scope>IDENTIFICATION</scope>
</reference>
<dbReference type="GO" id="GO:0043124">
    <property type="term" value="P:negative regulation of canonical NF-kappaB signal transduction"/>
    <property type="evidence" value="ECO:0007669"/>
    <property type="project" value="InterPro"/>
</dbReference>
<dbReference type="PRINTS" id="PR00449">
    <property type="entry name" value="RASTRNSFRMNG"/>
</dbReference>
<dbReference type="GO" id="GO:0005525">
    <property type="term" value="F:GTP binding"/>
    <property type="evidence" value="ECO:0007669"/>
    <property type="project" value="UniProtKB-KW"/>
</dbReference>
<dbReference type="InterPro" id="IPR042227">
    <property type="entry name" value="KBRS"/>
</dbReference>
<name>A0A0R3X2M9_HYDTA</name>
<dbReference type="WBParaSite" id="TTAC_0000755601-mRNA-1">
    <property type="protein sequence ID" value="TTAC_0000755601-mRNA-1"/>
    <property type="gene ID" value="TTAC_0000755601"/>
</dbReference>
<dbReference type="AlphaFoldDB" id="A0A0R3X2M9"/>
<dbReference type="InterPro" id="IPR001806">
    <property type="entry name" value="Small_GTPase"/>
</dbReference>
<dbReference type="Gene3D" id="2.130.10.10">
    <property type="entry name" value="YVTN repeat-like/Quinoprotein amine dehydrogenase"/>
    <property type="match status" value="2"/>
</dbReference>
<reference evidence="4 5" key="2">
    <citation type="submission" date="2018-11" db="EMBL/GenBank/DDBJ databases">
        <authorList>
            <consortium name="Pathogen Informatics"/>
        </authorList>
    </citation>
    <scope>NUCLEOTIDE SEQUENCE [LARGE SCALE GENOMIC DNA]</scope>
</reference>
<evidence type="ECO:0000313" key="4">
    <source>
        <dbReference type="EMBL" id="VDM31938.1"/>
    </source>
</evidence>
<gene>
    <name evidence="4" type="ORF">TTAC_LOCUS7541</name>
</gene>
<evidence type="ECO:0000256" key="1">
    <source>
        <dbReference type="ARBA" id="ARBA00008094"/>
    </source>
</evidence>
<dbReference type="EMBL" id="UYWX01020381">
    <property type="protein sequence ID" value="VDM31938.1"/>
    <property type="molecule type" value="Genomic_DNA"/>
</dbReference>
<evidence type="ECO:0000313" key="6">
    <source>
        <dbReference type="WBParaSite" id="TTAC_0000755601-mRNA-1"/>
    </source>
</evidence>
<dbReference type="InterPro" id="IPR015943">
    <property type="entry name" value="WD40/YVTN_repeat-like_dom_sf"/>
</dbReference>
<keyword evidence="5" id="KW-1185">Reference proteome</keyword>
<dbReference type="GO" id="GO:0032484">
    <property type="term" value="P:Ral protein signal transduction"/>
    <property type="evidence" value="ECO:0007669"/>
    <property type="project" value="TreeGrafter"/>
</dbReference>
<dbReference type="Pfam" id="PF00071">
    <property type="entry name" value="Ras"/>
    <property type="match status" value="1"/>
</dbReference>
<comment type="similarity">
    <text evidence="1">Belongs to the small GTPase superfamily. Ras family. KappaB-Ras subfamily.</text>
</comment>
<sequence>MVRMTKVLLCGPSGAGKTTLVYSVENPTGVLPNLENHLPTYEDTYTLYISTEKNGQEKIRVYEIGGTNTSIGRHFVNSSDALVLVFDITSFDSFVAMQKIKAEIDSMKEKRELPTVIIGNKNDQPRSSKFETISPSAWAHKEKVGYFETNACDKAAFLQILSGLLLKLPAFSLPLVGIKGTESVKSCVCIAYAEQKDVLFAGHADGQISACNFAQKRQCAAWLAHSQSQVIGLAVAPWKAVPREICLISQGRDGKIRFWDTDLAPSPKVVCCQHTLCPFNIWQPNNGCHTEHYLAFVGVDEEDASAVTLEVIRSLDNLTVCSVDASQISRLGMCMALSGVTCSGTCCFLGGFEAGCVVLFIEGRQVARVSPLSSSDIRPITCLAAFTVDASMVLIAVGRSAVADGEEKLSDFELLKLTSEDRSNFVLERCTKQPFSNESHGISSLTWRNDGRLLAAGQWNGDIRCFVVTRKGRARCLGNLRSPGAVVGGGTLLGDWSSISTDPSKLTPVDRDQSLSIRGALFLPSKWLITTAPASAGGFGSLNVWDVYRDS</sequence>
<dbReference type="OrthoDB" id="10002389at2759"/>
<proteinExistence type="inferred from homology"/>
<dbReference type="Pfam" id="PF00400">
    <property type="entry name" value="WD40"/>
    <property type="match status" value="1"/>
</dbReference>
<dbReference type="SMART" id="SM00175">
    <property type="entry name" value="RAB"/>
    <property type="match status" value="1"/>
</dbReference>
<dbReference type="SUPFAM" id="SSF52540">
    <property type="entry name" value="P-loop containing nucleoside triphosphate hydrolases"/>
    <property type="match status" value="1"/>
</dbReference>
<dbReference type="Gene3D" id="3.40.50.300">
    <property type="entry name" value="P-loop containing nucleotide triphosphate hydrolases"/>
    <property type="match status" value="1"/>
</dbReference>
<evidence type="ECO:0000256" key="2">
    <source>
        <dbReference type="ARBA" id="ARBA00022741"/>
    </source>
</evidence>
<dbReference type="Proteomes" id="UP000274429">
    <property type="component" value="Unassembled WGS sequence"/>
</dbReference>
<dbReference type="SMART" id="SM00173">
    <property type="entry name" value="RAS"/>
    <property type="match status" value="1"/>
</dbReference>
<accession>A0A0R3X2M9</accession>
<dbReference type="InterPro" id="IPR036322">
    <property type="entry name" value="WD40_repeat_dom_sf"/>
</dbReference>
<keyword evidence="3" id="KW-0342">GTP-binding</keyword>
<dbReference type="InterPro" id="IPR001680">
    <property type="entry name" value="WD40_rpt"/>
</dbReference>
<protein>
    <submittedName>
        <fullName evidence="6">WD_REPEATS_REGION domain-containing protein</fullName>
    </submittedName>
</protein>
<dbReference type="GO" id="GO:0003924">
    <property type="term" value="F:GTPase activity"/>
    <property type="evidence" value="ECO:0007669"/>
    <property type="project" value="InterPro"/>
</dbReference>
<evidence type="ECO:0000313" key="5">
    <source>
        <dbReference type="Proteomes" id="UP000274429"/>
    </source>
</evidence>
<dbReference type="SUPFAM" id="SSF50978">
    <property type="entry name" value="WD40 repeat-like"/>
    <property type="match status" value="1"/>
</dbReference>
<keyword evidence="2" id="KW-0547">Nucleotide-binding</keyword>
<dbReference type="PANTHER" id="PTHR46152">
    <property type="entry name" value="NF-KAPPA-B INHIBITOR-INTERACTING RAS-LIKE PROTEIN"/>
    <property type="match status" value="1"/>
</dbReference>